<organism evidence="2 3">
    <name type="scientific">Xaviernesmea rhizosphaerae</name>
    <dbReference type="NCBI Taxonomy" id="1672749"/>
    <lineage>
        <taxon>Bacteria</taxon>
        <taxon>Pseudomonadati</taxon>
        <taxon>Pseudomonadota</taxon>
        <taxon>Alphaproteobacteria</taxon>
        <taxon>Hyphomicrobiales</taxon>
        <taxon>Rhizobiaceae</taxon>
        <taxon>Rhizobium/Agrobacterium group</taxon>
        <taxon>Xaviernesmea</taxon>
    </lineage>
</organism>
<dbReference type="InterPro" id="IPR036518">
    <property type="entry name" value="CobE/GbiG_C_sf"/>
</dbReference>
<dbReference type="SUPFAM" id="SSF159664">
    <property type="entry name" value="CobE/GbiG C-terminal domain-like"/>
    <property type="match status" value="1"/>
</dbReference>
<dbReference type="Proteomes" id="UP000192652">
    <property type="component" value="Unassembled WGS sequence"/>
</dbReference>
<keyword evidence="3" id="KW-1185">Reference proteome</keyword>
<sequence>MTLCAAEDERRPSFVLGLGCRRGSEAGLLLALAESVLAEAVLTGLAGAAEAIRPSAVASLDRRAAEPALLAVAAHYAVPLLTFPADRLEAETPRLASPSARVHAATGCHGVAESAALAAVGSAGWLAVPKRIGRDATAALAAVREDL</sequence>
<gene>
    <name evidence="2" type="ORF">BTR14_02855</name>
</gene>
<dbReference type="Gene3D" id="3.30.420.180">
    <property type="entry name" value="CobE/GbiG C-terminal domain"/>
    <property type="match status" value="1"/>
</dbReference>
<evidence type="ECO:0000259" key="1">
    <source>
        <dbReference type="Pfam" id="PF01890"/>
    </source>
</evidence>
<evidence type="ECO:0000313" key="3">
    <source>
        <dbReference type="Proteomes" id="UP000192652"/>
    </source>
</evidence>
<reference evidence="2 3" key="1">
    <citation type="journal article" date="2017" name="Antonie Van Leeuwenhoek">
        <title>Rhizobium rhizosphaerae sp. nov., a novel species isolated from rice rhizosphere.</title>
        <authorList>
            <person name="Zhao J.J."/>
            <person name="Zhang J."/>
            <person name="Zhang R.J."/>
            <person name="Zhang C.W."/>
            <person name="Yin H.Q."/>
            <person name="Zhang X.X."/>
        </authorList>
    </citation>
    <scope>NUCLEOTIDE SEQUENCE [LARGE SCALE GENOMIC DNA]</scope>
    <source>
        <strain evidence="2 3">RD15</strain>
    </source>
</reference>
<comment type="caution">
    <text evidence="2">The sequence shown here is derived from an EMBL/GenBank/DDBJ whole genome shotgun (WGS) entry which is preliminary data.</text>
</comment>
<protein>
    <recommendedName>
        <fullName evidence="1">CobE/GbiG C-terminal domain-containing protein</fullName>
    </recommendedName>
</protein>
<dbReference type="EMBL" id="MSPX01000001">
    <property type="protein sequence ID" value="OQP88385.1"/>
    <property type="molecule type" value="Genomic_DNA"/>
</dbReference>
<evidence type="ECO:0000313" key="2">
    <source>
        <dbReference type="EMBL" id="OQP88385.1"/>
    </source>
</evidence>
<dbReference type="InterPro" id="IPR052553">
    <property type="entry name" value="CbiG_hydrolase"/>
</dbReference>
<proteinExistence type="predicted"/>
<dbReference type="Pfam" id="PF01890">
    <property type="entry name" value="CbiG_C"/>
    <property type="match status" value="1"/>
</dbReference>
<dbReference type="PANTHER" id="PTHR37477:SF1">
    <property type="entry name" value="COBALT-PRECORRIN-5A HYDROLASE"/>
    <property type="match status" value="1"/>
</dbReference>
<feature type="domain" description="CobE/GbiG C-terminal" evidence="1">
    <location>
        <begin position="15"/>
        <end position="141"/>
    </location>
</feature>
<accession>A0ABX3PIN9</accession>
<dbReference type="PANTHER" id="PTHR37477">
    <property type="entry name" value="COBALT-PRECORRIN-5A HYDROLASE"/>
    <property type="match status" value="1"/>
</dbReference>
<dbReference type="InterPro" id="IPR002750">
    <property type="entry name" value="CobE/GbiG_C"/>
</dbReference>
<name>A0ABX3PIN9_9HYPH</name>